<protein>
    <submittedName>
        <fullName evidence="2">Membrane protein</fullName>
    </submittedName>
</protein>
<reference evidence="2" key="1">
    <citation type="journal article" date="2014" name="Int. J. Syst. Evol. Microbiol.">
        <title>Complete genome sequence of Corynebacterium casei LMG S-19264T (=DSM 44701T), isolated from a smear-ripened cheese.</title>
        <authorList>
            <consortium name="US DOE Joint Genome Institute (JGI-PGF)"/>
            <person name="Walter F."/>
            <person name="Albersmeier A."/>
            <person name="Kalinowski J."/>
            <person name="Ruckert C."/>
        </authorList>
    </citation>
    <scope>NUCLEOTIDE SEQUENCE</scope>
    <source>
        <strain evidence="2">JCM 3093</strain>
    </source>
</reference>
<accession>A0AA37BGH3</accession>
<feature type="transmembrane region" description="Helical" evidence="1">
    <location>
        <begin position="98"/>
        <end position="116"/>
    </location>
</feature>
<gene>
    <name evidence="2" type="ORF">GCM10010126_28620</name>
</gene>
<feature type="transmembrane region" description="Helical" evidence="1">
    <location>
        <begin position="123"/>
        <end position="143"/>
    </location>
</feature>
<organism evidence="2 3">
    <name type="scientific">Planomonospora parontospora</name>
    <dbReference type="NCBI Taxonomy" id="58119"/>
    <lineage>
        <taxon>Bacteria</taxon>
        <taxon>Bacillati</taxon>
        <taxon>Actinomycetota</taxon>
        <taxon>Actinomycetes</taxon>
        <taxon>Streptosporangiales</taxon>
        <taxon>Streptosporangiaceae</taxon>
        <taxon>Planomonospora</taxon>
    </lineage>
</organism>
<keyword evidence="1" id="KW-1133">Transmembrane helix</keyword>
<keyword evidence="1" id="KW-0472">Membrane</keyword>
<dbReference type="RefSeq" id="WP_191895195.1">
    <property type="nucleotide sequence ID" value="NZ_BMQD01000008.1"/>
</dbReference>
<evidence type="ECO:0000256" key="1">
    <source>
        <dbReference type="SAM" id="Phobius"/>
    </source>
</evidence>
<evidence type="ECO:0000313" key="3">
    <source>
        <dbReference type="Proteomes" id="UP000627984"/>
    </source>
</evidence>
<dbReference type="AlphaFoldDB" id="A0AA37BGH3"/>
<name>A0AA37BGH3_9ACTN</name>
<feature type="transmembrane region" description="Helical" evidence="1">
    <location>
        <begin position="163"/>
        <end position="183"/>
    </location>
</feature>
<reference evidence="2" key="2">
    <citation type="submission" date="2022-09" db="EMBL/GenBank/DDBJ databases">
        <authorList>
            <person name="Sun Q."/>
            <person name="Ohkuma M."/>
        </authorList>
    </citation>
    <scope>NUCLEOTIDE SEQUENCE</scope>
    <source>
        <strain evidence="2">JCM 3093</strain>
    </source>
</reference>
<sequence>MEGLLLSIHVLAGIVFVGGSAVAASLFPRYAPIAAASPAVPVASGAPTGAASAVPPASGVPVDAADPAAADATAGPRPEEPGDRNRAVAVAMHRVTRGYGVLAVIVPVVGIVLAFVQGRIGEIWISVSMALTAAAGGLLTLWIRPLQSEALADPDDGGRLRTLGMLAGVYNLLWAAVVVLMIVRPGSDYS</sequence>
<proteinExistence type="predicted"/>
<keyword evidence="1" id="KW-0812">Transmembrane</keyword>
<comment type="caution">
    <text evidence="2">The sequence shown here is derived from an EMBL/GenBank/DDBJ whole genome shotgun (WGS) entry which is preliminary data.</text>
</comment>
<dbReference type="Proteomes" id="UP000627984">
    <property type="component" value="Unassembled WGS sequence"/>
</dbReference>
<dbReference type="EMBL" id="BMQD01000008">
    <property type="protein sequence ID" value="GGK67421.1"/>
    <property type="molecule type" value="Genomic_DNA"/>
</dbReference>
<evidence type="ECO:0000313" key="2">
    <source>
        <dbReference type="EMBL" id="GGK67421.1"/>
    </source>
</evidence>